<dbReference type="RefSeq" id="WP_146590652.1">
    <property type="nucleotide sequence ID" value="NZ_SJPO01000012.1"/>
</dbReference>
<evidence type="ECO:0000313" key="2">
    <source>
        <dbReference type="EMBL" id="TWT67695.1"/>
    </source>
</evidence>
<feature type="transmembrane region" description="Helical" evidence="1">
    <location>
        <begin position="76"/>
        <end position="97"/>
    </location>
</feature>
<proteinExistence type="predicted"/>
<accession>A0A5C5Y0D0</accession>
<feature type="transmembrane region" description="Helical" evidence="1">
    <location>
        <begin position="103"/>
        <end position="125"/>
    </location>
</feature>
<feature type="transmembrane region" description="Helical" evidence="1">
    <location>
        <begin position="137"/>
        <end position="162"/>
    </location>
</feature>
<feature type="transmembrane region" description="Helical" evidence="1">
    <location>
        <begin position="174"/>
        <end position="196"/>
    </location>
</feature>
<name>A0A5C5Y0D0_9BACT</name>
<keyword evidence="1" id="KW-0812">Transmembrane</keyword>
<evidence type="ECO:0000313" key="3">
    <source>
        <dbReference type="Proteomes" id="UP000318478"/>
    </source>
</evidence>
<protein>
    <submittedName>
        <fullName evidence="2">Uncharacterized protein</fullName>
    </submittedName>
</protein>
<gene>
    <name evidence="2" type="ORF">Pla123a_42510</name>
</gene>
<evidence type="ECO:0000256" key="1">
    <source>
        <dbReference type="SAM" id="Phobius"/>
    </source>
</evidence>
<comment type="caution">
    <text evidence="2">The sequence shown here is derived from an EMBL/GenBank/DDBJ whole genome shotgun (WGS) entry which is preliminary data.</text>
</comment>
<keyword evidence="3" id="KW-1185">Reference proteome</keyword>
<dbReference type="Proteomes" id="UP000318478">
    <property type="component" value="Unassembled WGS sequence"/>
</dbReference>
<keyword evidence="1" id="KW-0472">Membrane</keyword>
<feature type="transmembrane region" description="Helical" evidence="1">
    <location>
        <begin position="203"/>
        <end position="221"/>
    </location>
</feature>
<sequence>MPIDVTCPGCHKRFKVSDKFSGQKGPCPQCKTVMEIPKLEDQVVIHAPDETSGPKDAKGRSVLKTAKYKDAKFNPIMASAVGGVVLLMLLGAFLLRGQSPDEWVLAGGAVLLGPLLAWAGYPILRDSELQPYSGGEAWLRAAGCGLAFALGWGVYCYVGYYFGGGDWPIRDLDMVYTFFAAGFALGIGGLAAFVAFDLEPISATLLAAFYFVVTIVLRLVMDLPALPGLGA</sequence>
<dbReference type="OrthoDB" id="284830at2"/>
<organism evidence="2 3">
    <name type="scientific">Posidoniimonas polymericola</name>
    <dbReference type="NCBI Taxonomy" id="2528002"/>
    <lineage>
        <taxon>Bacteria</taxon>
        <taxon>Pseudomonadati</taxon>
        <taxon>Planctomycetota</taxon>
        <taxon>Planctomycetia</taxon>
        <taxon>Pirellulales</taxon>
        <taxon>Lacipirellulaceae</taxon>
        <taxon>Posidoniimonas</taxon>
    </lineage>
</organism>
<reference evidence="2 3" key="1">
    <citation type="submission" date="2019-02" db="EMBL/GenBank/DDBJ databases">
        <title>Deep-cultivation of Planctomycetes and their phenomic and genomic characterization uncovers novel biology.</title>
        <authorList>
            <person name="Wiegand S."/>
            <person name="Jogler M."/>
            <person name="Boedeker C."/>
            <person name="Pinto D."/>
            <person name="Vollmers J."/>
            <person name="Rivas-Marin E."/>
            <person name="Kohn T."/>
            <person name="Peeters S.H."/>
            <person name="Heuer A."/>
            <person name="Rast P."/>
            <person name="Oberbeckmann S."/>
            <person name="Bunk B."/>
            <person name="Jeske O."/>
            <person name="Meyerdierks A."/>
            <person name="Storesund J.E."/>
            <person name="Kallscheuer N."/>
            <person name="Luecker S."/>
            <person name="Lage O.M."/>
            <person name="Pohl T."/>
            <person name="Merkel B.J."/>
            <person name="Hornburger P."/>
            <person name="Mueller R.-W."/>
            <person name="Bruemmer F."/>
            <person name="Labrenz M."/>
            <person name="Spormann A.M."/>
            <person name="Op Den Camp H."/>
            <person name="Overmann J."/>
            <person name="Amann R."/>
            <person name="Jetten M.S.M."/>
            <person name="Mascher T."/>
            <person name="Medema M.H."/>
            <person name="Devos D.P."/>
            <person name="Kaster A.-K."/>
            <person name="Ovreas L."/>
            <person name="Rohde M."/>
            <person name="Galperin M.Y."/>
            <person name="Jogler C."/>
        </authorList>
    </citation>
    <scope>NUCLEOTIDE SEQUENCE [LARGE SCALE GENOMIC DNA]</scope>
    <source>
        <strain evidence="2 3">Pla123a</strain>
    </source>
</reference>
<dbReference type="AlphaFoldDB" id="A0A5C5Y0D0"/>
<dbReference type="EMBL" id="SJPO01000012">
    <property type="protein sequence ID" value="TWT67695.1"/>
    <property type="molecule type" value="Genomic_DNA"/>
</dbReference>
<keyword evidence="1" id="KW-1133">Transmembrane helix</keyword>